<reference evidence="2" key="1">
    <citation type="journal article" date="2020" name="Stud. Mycol.">
        <title>101 Dothideomycetes genomes: a test case for predicting lifestyles and emergence of pathogens.</title>
        <authorList>
            <person name="Haridas S."/>
            <person name="Albert R."/>
            <person name="Binder M."/>
            <person name="Bloem J."/>
            <person name="Labutti K."/>
            <person name="Salamov A."/>
            <person name="Andreopoulos B."/>
            <person name="Baker S."/>
            <person name="Barry K."/>
            <person name="Bills G."/>
            <person name="Bluhm B."/>
            <person name="Cannon C."/>
            <person name="Castanera R."/>
            <person name="Culley D."/>
            <person name="Daum C."/>
            <person name="Ezra D."/>
            <person name="Gonzalez J."/>
            <person name="Henrissat B."/>
            <person name="Kuo A."/>
            <person name="Liang C."/>
            <person name="Lipzen A."/>
            <person name="Lutzoni F."/>
            <person name="Magnuson J."/>
            <person name="Mondo S."/>
            <person name="Nolan M."/>
            <person name="Ohm R."/>
            <person name="Pangilinan J."/>
            <person name="Park H.-J."/>
            <person name="Ramirez L."/>
            <person name="Alfaro M."/>
            <person name="Sun H."/>
            <person name="Tritt A."/>
            <person name="Yoshinaga Y."/>
            <person name="Zwiers L.-H."/>
            <person name="Turgeon B."/>
            <person name="Goodwin S."/>
            <person name="Spatafora J."/>
            <person name="Crous P."/>
            <person name="Grigoriev I."/>
        </authorList>
    </citation>
    <scope>NUCLEOTIDE SEQUENCE</scope>
    <source>
        <strain evidence="2">CBS 121167</strain>
    </source>
</reference>
<organism evidence="2 3">
    <name type="scientific">Aplosporella prunicola CBS 121167</name>
    <dbReference type="NCBI Taxonomy" id="1176127"/>
    <lineage>
        <taxon>Eukaryota</taxon>
        <taxon>Fungi</taxon>
        <taxon>Dikarya</taxon>
        <taxon>Ascomycota</taxon>
        <taxon>Pezizomycotina</taxon>
        <taxon>Dothideomycetes</taxon>
        <taxon>Dothideomycetes incertae sedis</taxon>
        <taxon>Botryosphaeriales</taxon>
        <taxon>Aplosporellaceae</taxon>
        <taxon>Aplosporella</taxon>
    </lineage>
</organism>
<protein>
    <submittedName>
        <fullName evidence="2">Uncharacterized protein</fullName>
    </submittedName>
</protein>
<name>A0A6A6BTF9_9PEZI</name>
<gene>
    <name evidence="2" type="ORF">K452DRAFT_103058</name>
</gene>
<accession>A0A6A6BTF9</accession>
<dbReference type="RefSeq" id="XP_033401613.1">
    <property type="nucleotide sequence ID" value="XM_033534926.1"/>
</dbReference>
<evidence type="ECO:0000313" key="2">
    <source>
        <dbReference type="EMBL" id="KAF2145901.1"/>
    </source>
</evidence>
<dbReference type="EMBL" id="ML995476">
    <property type="protein sequence ID" value="KAF2145901.1"/>
    <property type="molecule type" value="Genomic_DNA"/>
</dbReference>
<dbReference type="Proteomes" id="UP000799438">
    <property type="component" value="Unassembled WGS sequence"/>
</dbReference>
<sequence length="98" mass="10570">MQRVYLPALLQPGPAHRAKAYYYHILGTFSPNALTSLHPKHHNPPTSTTAPPPRLCHRVSKPRPANASFPVSSSHQAAAHEPNPTPRTAGPPSQSQTA</sequence>
<evidence type="ECO:0000256" key="1">
    <source>
        <dbReference type="SAM" id="MobiDB-lite"/>
    </source>
</evidence>
<dbReference type="AlphaFoldDB" id="A0A6A6BTF9"/>
<proteinExistence type="predicted"/>
<feature type="region of interest" description="Disordered" evidence="1">
    <location>
        <begin position="32"/>
        <end position="98"/>
    </location>
</feature>
<keyword evidence="3" id="KW-1185">Reference proteome</keyword>
<dbReference type="GeneID" id="54292417"/>
<evidence type="ECO:0000313" key="3">
    <source>
        <dbReference type="Proteomes" id="UP000799438"/>
    </source>
</evidence>